<evidence type="ECO:0000313" key="4">
    <source>
        <dbReference type="Proteomes" id="UP000824112"/>
    </source>
</evidence>
<gene>
    <name evidence="3" type="ORF">IAB03_04150</name>
</gene>
<dbReference type="EMBL" id="DVNA01000099">
    <property type="protein sequence ID" value="HIU54986.1"/>
    <property type="molecule type" value="Genomic_DNA"/>
</dbReference>
<dbReference type="Gene3D" id="3.90.79.10">
    <property type="entry name" value="Nucleoside Triphosphate Pyrophosphohydrolase"/>
    <property type="match status" value="1"/>
</dbReference>
<dbReference type="PANTHER" id="PTHR10885:SF0">
    <property type="entry name" value="ISOPENTENYL-DIPHOSPHATE DELTA-ISOMERASE"/>
    <property type="match status" value="1"/>
</dbReference>
<keyword evidence="1" id="KW-0378">Hydrolase</keyword>
<dbReference type="AlphaFoldDB" id="A0A9D1M7B7"/>
<dbReference type="InterPro" id="IPR000086">
    <property type="entry name" value="NUDIX_hydrolase_dom"/>
</dbReference>
<accession>A0A9D1M7B7</accession>
<reference evidence="3" key="1">
    <citation type="submission" date="2020-10" db="EMBL/GenBank/DDBJ databases">
        <authorList>
            <person name="Gilroy R."/>
        </authorList>
    </citation>
    <scope>NUCLEOTIDE SEQUENCE</scope>
    <source>
        <strain evidence="3">CHK158-818</strain>
    </source>
</reference>
<dbReference type="CDD" id="cd04692">
    <property type="entry name" value="NUDIX_Hydrolase"/>
    <property type="match status" value="1"/>
</dbReference>
<organism evidence="3 4">
    <name type="scientific">Candidatus Gallibacteroides avistercoris</name>
    <dbReference type="NCBI Taxonomy" id="2840833"/>
    <lineage>
        <taxon>Bacteria</taxon>
        <taxon>Pseudomonadati</taxon>
        <taxon>Bacteroidota</taxon>
        <taxon>Bacteroidia</taxon>
        <taxon>Bacteroidales</taxon>
        <taxon>Bacteroidaceae</taxon>
        <taxon>Bacteroidaceae incertae sedis</taxon>
        <taxon>Candidatus Gallibacteroides</taxon>
    </lineage>
</organism>
<evidence type="ECO:0000256" key="1">
    <source>
        <dbReference type="ARBA" id="ARBA00022801"/>
    </source>
</evidence>
<comment type="caution">
    <text evidence="3">The sequence shown here is derived from an EMBL/GenBank/DDBJ whole genome shotgun (WGS) entry which is preliminary data.</text>
</comment>
<name>A0A9D1M7B7_9BACT</name>
<proteinExistence type="predicted"/>
<dbReference type="SUPFAM" id="SSF55811">
    <property type="entry name" value="Nudix"/>
    <property type="match status" value="1"/>
</dbReference>
<dbReference type="Proteomes" id="UP000824112">
    <property type="component" value="Unassembled WGS sequence"/>
</dbReference>
<dbReference type="InterPro" id="IPR020084">
    <property type="entry name" value="NUDIX_hydrolase_CS"/>
</dbReference>
<evidence type="ECO:0000259" key="2">
    <source>
        <dbReference type="PROSITE" id="PS51462"/>
    </source>
</evidence>
<feature type="domain" description="Nudix hydrolase" evidence="2">
    <location>
        <begin position="34"/>
        <end position="168"/>
    </location>
</feature>
<reference evidence="3" key="2">
    <citation type="journal article" date="2021" name="PeerJ">
        <title>Extensive microbial diversity within the chicken gut microbiome revealed by metagenomics and culture.</title>
        <authorList>
            <person name="Gilroy R."/>
            <person name="Ravi A."/>
            <person name="Getino M."/>
            <person name="Pursley I."/>
            <person name="Horton D.L."/>
            <person name="Alikhan N.F."/>
            <person name="Baker D."/>
            <person name="Gharbi K."/>
            <person name="Hall N."/>
            <person name="Watson M."/>
            <person name="Adriaenssens E.M."/>
            <person name="Foster-Nyarko E."/>
            <person name="Jarju S."/>
            <person name="Secka A."/>
            <person name="Antonio M."/>
            <person name="Oren A."/>
            <person name="Chaudhuri R.R."/>
            <person name="La Ragione R."/>
            <person name="Hildebrand F."/>
            <person name="Pallen M.J."/>
        </authorList>
    </citation>
    <scope>NUCLEOTIDE SEQUENCE</scope>
    <source>
        <strain evidence="3">CHK158-818</strain>
    </source>
</reference>
<dbReference type="InterPro" id="IPR015797">
    <property type="entry name" value="NUDIX_hydrolase-like_dom_sf"/>
</dbReference>
<dbReference type="GO" id="GO:0016787">
    <property type="term" value="F:hydrolase activity"/>
    <property type="evidence" value="ECO:0007669"/>
    <property type="project" value="UniProtKB-KW"/>
</dbReference>
<protein>
    <submittedName>
        <fullName evidence="3">NUDIX domain-containing protein</fullName>
    </submittedName>
</protein>
<sequence length="171" mass="19707">MTNPNNEEIFPIVNEQGEVIGRETRNYCHSGAKPLHPVVHLHILNPKGELYLQKRAMNKDIQPGKWDTAVGGHIRYGESVEEALSREANEELNINGFSARRVLCYTFESAIEKELVYTHITIFDGKITPDGDELETGRFWPIHEIEQHLGQNIFTPNFEQEFSRLHQEKIL</sequence>
<dbReference type="PANTHER" id="PTHR10885">
    <property type="entry name" value="ISOPENTENYL-DIPHOSPHATE DELTA-ISOMERASE"/>
    <property type="match status" value="1"/>
</dbReference>
<dbReference type="PROSITE" id="PS51462">
    <property type="entry name" value="NUDIX"/>
    <property type="match status" value="1"/>
</dbReference>
<dbReference type="PROSITE" id="PS00893">
    <property type="entry name" value="NUDIX_BOX"/>
    <property type="match status" value="1"/>
</dbReference>
<dbReference type="Pfam" id="PF00293">
    <property type="entry name" value="NUDIX"/>
    <property type="match status" value="1"/>
</dbReference>
<evidence type="ECO:0000313" key="3">
    <source>
        <dbReference type="EMBL" id="HIU54986.1"/>
    </source>
</evidence>